<comment type="caution">
    <text evidence="1">The sequence shown here is derived from an EMBL/GenBank/DDBJ whole genome shotgun (WGS) entry which is preliminary data.</text>
</comment>
<reference evidence="1 2" key="1">
    <citation type="journal article" date="2021" name="Appl. Environ. Microbiol.">
        <title>Genetic linkage and physical mapping for an oyster mushroom Pleurotus cornucopiae and QTL analysis for the trait cap color.</title>
        <authorList>
            <person name="Zhang Y."/>
            <person name="Gao W."/>
            <person name="Sonnenberg A."/>
            <person name="Chen Q."/>
            <person name="Zhang J."/>
            <person name="Huang C."/>
        </authorList>
    </citation>
    <scope>NUCLEOTIDE SEQUENCE [LARGE SCALE GENOMIC DNA]</scope>
    <source>
        <strain evidence="1">CCMSSC00406</strain>
    </source>
</reference>
<organism evidence="1 2">
    <name type="scientific">Pleurotus cornucopiae</name>
    <name type="common">Cornucopia mushroom</name>
    <dbReference type="NCBI Taxonomy" id="5321"/>
    <lineage>
        <taxon>Eukaryota</taxon>
        <taxon>Fungi</taxon>
        <taxon>Dikarya</taxon>
        <taxon>Basidiomycota</taxon>
        <taxon>Agaricomycotina</taxon>
        <taxon>Agaricomycetes</taxon>
        <taxon>Agaricomycetidae</taxon>
        <taxon>Agaricales</taxon>
        <taxon>Pleurotineae</taxon>
        <taxon>Pleurotaceae</taxon>
        <taxon>Pleurotus</taxon>
    </lineage>
</organism>
<sequence>MSPREVKQVWKNDTPSICPEDFPGNSFQSGNWEHSLDSFFSDSSSLDIWSATQIKATGKHFDNAPRSPQPKCPCVQNPWPLLKIRKPSGEEEFLNKPCDGCSHEAKELVGPDECRCKACATKDDDIKSSGGELVGATDGSAATSKAEFEGNANEYSSPSVTPDLPIEGPSPVLNAEPQNPIADGSSTSISSTGKLSEDVSPASNPVEGDSPSDATQQCQTPESSSNELNAMRPDSSIPPLVHPRPATTSEDTTLWPSSQDHPVSPCDIPLPLDFDEDNDGTQASVDPTEDASVNSTEPISSASGSSVDIVPLNVLEDTFCSEEDKLACSSAESSFGLVTPEIPLDLSLGQTHATHHGSSTQTYSDVTTTPPPPSCAQRDDCHIVDAIMESDLRITGLSNIDASWNPHPTKDKDIVEVEVRAVMTPFSSDDSLSLSRGDFSPDHALRSAETPHELGMSINGNSSATLGSPYFNNLLPGSDYMKTAPLLLSSGSDDETQASVTEGVQKIFPQLDNMALTIEGDVRLSEIHTKEVSSERKAEVKKSNDASDLCKQEKIPLTPGPGDVIADPYRTPNPGAIIGEDQDSISSDANVESKPNPELTSTSTEPLEQSDPQDPAGIESLQAPMETTIRASPKYALPAAPNEVSAVQPAALTPTDVLEPSDPEVVVKSPQNDPTPASQSRGPKVSSATPQSTLSDTHSGESTTTEKAPKASSRKDPVVTESPHPDNTSTETTAQPSYTPQKAACETQIDSTPNHVVVPEPPKKELPPWNPRLIAQQFPFYDYSEVPYEEYQSNLRAMVSAELPFFTENVIPPLYKTLKEHQSDLRAMVSAELPFFTESMIPLLYNTPNHSHFEGPQYDPLYIKDLPKLEEFIPRQYLPDTLIVHDSDQTTRAYGPHQKSYLYRRQYPKRPSTTKGQGKIGHIYLGYANKLGSGHWSSVYKASFKLPAPLTAANSPNGHVIVAAKLHDGGYEAKDHLRNEGMVYSQLPECLMQDYCGYATFYHDKNPSSCRNPVPLGPVVPKFYGYYVPEKDRGGSPILLLEHCGNSLAGRRSSITEKEEVISLYARLHDAGFLQGSAYRRNMLVQPGPLTVAPESRSMDTPSYRLIDFGRGEVNYSSRDEEWEYDYAVDHVFNHTDY</sequence>
<dbReference type="EMBL" id="WQMT02000009">
    <property type="protein sequence ID" value="KAG9219675.1"/>
    <property type="molecule type" value="Genomic_DNA"/>
</dbReference>
<gene>
    <name evidence="1" type="ORF">CCMSSC00406_0006003</name>
</gene>
<evidence type="ECO:0000313" key="1">
    <source>
        <dbReference type="EMBL" id="KAG9219675.1"/>
    </source>
</evidence>
<protein>
    <submittedName>
        <fullName evidence="1">Uncharacterized protein</fullName>
    </submittedName>
</protein>
<proteinExistence type="predicted"/>
<evidence type="ECO:0000313" key="2">
    <source>
        <dbReference type="Proteomes" id="UP000824881"/>
    </source>
</evidence>
<dbReference type="Proteomes" id="UP000824881">
    <property type="component" value="Unassembled WGS sequence"/>
</dbReference>
<name>A0ACB7IPQ5_PLECO</name>
<keyword evidence="2" id="KW-1185">Reference proteome</keyword>
<accession>A0ACB7IPQ5</accession>